<accession>S8DTX4</accession>
<dbReference type="PANTHER" id="PTHR10091">
    <property type="entry name" value="ALDOSE-1-EPIMERASE"/>
    <property type="match status" value="1"/>
</dbReference>
<dbReference type="Gene3D" id="2.70.98.10">
    <property type="match status" value="1"/>
</dbReference>
<name>S8DTX4_9LAMI</name>
<organism evidence="1 2">
    <name type="scientific">Genlisea aurea</name>
    <dbReference type="NCBI Taxonomy" id="192259"/>
    <lineage>
        <taxon>Eukaryota</taxon>
        <taxon>Viridiplantae</taxon>
        <taxon>Streptophyta</taxon>
        <taxon>Embryophyta</taxon>
        <taxon>Tracheophyta</taxon>
        <taxon>Spermatophyta</taxon>
        <taxon>Magnoliopsida</taxon>
        <taxon>eudicotyledons</taxon>
        <taxon>Gunneridae</taxon>
        <taxon>Pentapetalae</taxon>
        <taxon>asterids</taxon>
        <taxon>lamiids</taxon>
        <taxon>Lamiales</taxon>
        <taxon>Lentibulariaceae</taxon>
        <taxon>Genlisea</taxon>
    </lineage>
</organism>
<comment type="caution">
    <text evidence="1">The sequence shown here is derived from an EMBL/GenBank/DDBJ whole genome shotgun (WGS) entry which is preliminary data.</text>
</comment>
<protein>
    <submittedName>
        <fullName evidence="1">Non-cell-autonomous protein pathway2</fullName>
    </submittedName>
</protein>
<dbReference type="EMBL" id="AUSU01003580">
    <property type="protein sequence ID" value="EPS66623.1"/>
    <property type="molecule type" value="Genomic_DNA"/>
</dbReference>
<dbReference type="InterPro" id="IPR008183">
    <property type="entry name" value="Aldose_1/G6P_1-epimerase"/>
</dbReference>
<dbReference type="GO" id="GO:0033499">
    <property type="term" value="P:galactose catabolic process via UDP-galactose, Leloir pathway"/>
    <property type="evidence" value="ECO:0007669"/>
    <property type="project" value="TreeGrafter"/>
</dbReference>
<dbReference type="GO" id="GO:0004034">
    <property type="term" value="F:aldose 1-epimerase activity"/>
    <property type="evidence" value="ECO:0007669"/>
    <property type="project" value="TreeGrafter"/>
</dbReference>
<dbReference type="AlphaFoldDB" id="S8DTX4"/>
<keyword evidence="2" id="KW-1185">Reference proteome</keyword>
<evidence type="ECO:0000313" key="2">
    <source>
        <dbReference type="Proteomes" id="UP000015453"/>
    </source>
</evidence>
<sequence length="75" mass="8575">EIEVYEIKYGDNFCVKVTNYGARIVSVLLPDKNVEEFSYIHTYTFRRVSFRNDGSYFGAIVGRVANRISGAPFTL</sequence>
<dbReference type="PANTHER" id="PTHR10091:SF0">
    <property type="entry name" value="GALACTOSE MUTAROTASE"/>
    <property type="match status" value="1"/>
</dbReference>
<feature type="non-terminal residue" evidence="1">
    <location>
        <position position="75"/>
    </location>
</feature>
<dbReference type="Proteomes" id="UP000015453">
    <property type="component" value="Unassembled WGS sequence"/>
</dbReference>
<dbReference type="Pfam" id="PF01263">
    <property type="entry name" value="Aldose_epim"/>
    <property type="match status" value="1"/>
</dbReference>
<dbReference type="GO" id="GO:0030246">
    <property type="term" value="F:carbohydrate binding"/>
    <property type="evidence" value="ECO:0007669"/>
    <property type="project" value="InterPro"/>
</dbReference>
<evidence type="ECO:0000313" key="1">
    <source>
        <dbReference type="EMBL" id="EPS66623.1"/>
    </source>
</evidence>
<proteinExistence type="predicted"/>
<dbReference type="InterPro" id="IPR011013">
    <property type="entry name" value="Gal_mutarotase_sf_dom"/>
</dbReference>
<gene>
    <name evidence="1" type="ORF">M569_08157</name>
</gene>
<dbReference type="GO" id="GO:0006006">
    <property type="term" value="P:glucose metabolic process"/>
    <property type="evidence" value="ECO:0007669"/>
    <property type="project" value="TreeGrafter"/>
</dbReference>
<dbReference type="OrthoDB" id="274691at2759"/>
<dbReference type="InterPro" id="IPR014718">
    <property type="entry name" value="GH-type_carb-bd"/>
</dbReference>
<feature type="non-terminal residue" evidence="1">
    <location>
        <position position="1"/>
    </location>
</feature>
<reference evidence="1 2" key="1">
    <citation type="journal article" date="2013" name="BMC Genomics">
        <title>The miniature genome of a carnivorous plant Genlisea aurea contains a low number of genes and short non-coding sequences.</title>
        <authorList>
            <person name="Leushkin E.V."/>
            <person name="Sutormin R.A."/>
            <person name="Nabieva E.R."/>
            <person name="Penin A.A."/>
            <person name="Kondrashov A.S."/>
            <person name="Logacheva M.D."/>
        </authorList>
    </citation>
    <scope>NUCLEOTIDE SEQUENCE [LARGE SCALE GENOMIC DNA]</scope>
</reference>
<dbReference type="SUPFAM" id="SSF74650">
    <property type="entry name" value="Galactose mutarotase-like"/>
    <property type="match status" value="1"/>
</dbReference>